<keyword evidence="2 4" id="KW-0813">Transport</keyword>
<dbReference type="PATRIC" id="fig|1408189.4.peg.2055"/>
<evidence type="ECO:0000256" key="2">
    <source>
        <dbReference type="ARBA" id="ARBA00022448"/>
    </source>
</evidence>
<feature type="chain" id="PRO_5039668745" description="Phosphate-binding protein" evidence="5">
    <location>
        <begin position="23"/>
        <end position="365"/>
    </location>
</feature>
<dbReference type="GO" id="GO:0035435">
    <property type="term" value="P:phosphate ion transmembrane transport"/>
    <property type="evidence" value="ECO:0007669"/>
    <property type="project" value="InterPro"/>
</dbReference>
<dbReference type="InterPro" id="IPR005673">
    <property type="entry name" value="ABC_phos-bd_PstS"/>
</dbReference>
<dbReference type="AlphaFoldDB" id="A0A0K2H1T3"/>
<evidence type="ECO:0000313" key="7">
    <source>
        <dbReference type="EMBL" id="ALA67989.1"/>
    </source>
</evidence>
<dbReference type="PANTHER" id="PTHR42996">
    <property type="entry name" value="PHOSPHATE-BINDING PROTEIN PSTS"/>
    <property type="match status" value="1"/>
</dbReference>
<evidence type="ECO:0000256" key="1">
    <source>
        <dbReference type="ARBA" id="ARBA00008725"/>
    </source>
</evidence>
<name>A0A0K2H1T3_9CORY</name>
<dbReference type="InterPro" id="IPR050962">
    <property type="entry name" value="Phosphate-bind_PstS"/>
</dbReference>
<dbReference type="CDD" id="cd13565">
    <property type="entry name" value="PBP2_PstS"/>
    <property type="match status" value="1"/>
</dbReference>
<comment type="similarity">
    <text evidence="1 4">Belongs to the PstS family.</text>
</comment>
<dbReference type="GO" id="GO:0042301">
    <property type="term" value="F:phosphate ion binding"/>
    <property type="evidence" value="ECO:0007669"/>
    <property type="project" value="InterPro"/>
</dbReference>
<dbReference type="Gene3D" id="3.40.190.10">
    <property type="entry name" value="Periplasmic binding protein-like II"/>
    <property type="match status" value="2"/>
</dbReference>
<dbReference type="Proteomes" id="UP000058446">
    <property type="component" value="Chromosome"/>
</dbReference>
<evidence type="ECO:0000313" key="8">
    <source>
        <dbReference type="Proteomes" id="UP000058446"/>
    </source>
</evidence>
<reference evidence="7 8" key="1">
    <citation type="submission" date="2013-10" db="EMBL/GenBank/DDBJ databases">
        <title>Complete genome sequence of Corynebacterium lactis DSM 45799(T), isolated from raw cow milk.</title>
        <authorList>
            <person name="Ruckert C."/>
            <person name="Albersmeier A."/>
            <person name="Lipski A."/>
            <person name="Kalinowski J."/>
        </authorList>
    </citation>
    <scope>NUCLEOTIDE SEQUENCE [LARGE SCALE GENOMIC DNA]</scope>
    <source>
        <strain evidence="7 8">RW2-5</strain>
    </source>
</reference>
<accession>A0A0K2H1T3</accession>
<sequence>MLKKNRAASVMGLAAVASLTLAACSEGGNNAASDVEGLAETTGQLQGEGATSQQRAMDLFATLFEETGSTLSYNATGSGSGQTQFIAGTVAFAGSDSALKEKDGKDQVAEAKKRCSDNDAWHLPMVVGPVAVAYNLEGVELSLSPATVAEIFDGKITKWNDPKIEEENKGAKLPDKDIKVVFRSEESGTSENFMKFLSAAAPEQWTHEASKSFPTATGQGANGSAGVVDEVSKIDGAITYVESGFAKDKKLGVAKLDFGNGPVELNKDTVGKALDKVKFKTEGHDMVVDSDALFSMKEDGAYPLVLTTYEIVCSAGYDDQTRDLVKNFLKVVLEKGQTDELEKLGYIPVQGEFKDKLSAAVDAIK</sequence>
<keyword evidence="8" id="KW-1185">Reference proteome</keyword>
<dbReference type="Pfam" id="PF12849">
    <property type="entry name" value="PBP_like_2"/>
    <property type="match status" value="1"/>
</dbReference>
<dbReference type="NCBIfam" id="TIGR00975">
    <property type="entry name" value="3a0107s03"/>
    <property type="match status" value="1"/>
</dbReference>
<protein>
    <recommendedName>
        <fullName evidence="4">Phosphate-binding protein</fullName>
    </recommendedName>
</protein>
<dbReference type="EMBL" id="CP006841">
    <property type="protein sequence ID" value="ALA67989.1"/>
    <property type="molecule type" value="Genomic_DNA"/>
</dbReference>
<dbReference type="PANTHER" id="PTHR42996:SF1">
    <property type="entry name" value="PHOSPHATE-BINDING PROTEIN PSTS"/>
    <property type="match status" value="1"/>
</dbReference>
<evidence type="ECO:0000259" key="6">
    <source>
        <dbReference type="Pfam" id="PF12849"/>
    </source>
</evidence>
<evidence type="ECO:0000256" key="3">
    <source>
        <dbReference type="ARBA" id="ARBA00022592"/>
    </source>
</evidence>
<dbReference type="PIRSF" id="PIRSF002756">
    <property type="entry name" value="PstS"/>
    <property type="match status" value="1"/>
</dbReference>
<evidence type="ECO:0000256" key="5">
    <source>
        <dbReference type="SAM" id="SignalP"/>
    </source>
</evidence>
<dbReference type="KEGG" id="clw:CLAC_10255"/>
<proteinExistence type="inferred from homology"/>
<feature type="signal peptide" evidence="5">
    <location>
        <begin position="1"/>
        <end position="22"/>
    </location>
</feature>
<dbReference type="SUPFAM" id="SSF53850">
    <property type="entry name" value="Periplasmic binding protein-like II"/>
    <property type="match status" value="1"/>
</dbReference>
<dbReference type="InterPro" id="IPR024370">
    <property type="entry name" value="PBP_domain"/>
</dbReference>
<keyword evidence="5" id="KW-0732">Signal</keyword>
<keyword evidence="3 4" id="KW-0592">Phosphate transport</keyword>
<dbReference type="GO" id="GO:0043190">
    <property type="term" value="C:ATP-binding cassette (ABC) transporter complex"/>
    <property type="evidence" value="ECO:0007669"/>
    <property type="project" value="InterPro"/>
</dbReference>
<gene>
    <name evidence="7" type="ORF">CLAC_10255</name>
</gene>
<dbReference type="PROSITE" id="PS51257">
    <property type="entry name" value="PROKAR_LIPOPROTEIN"/>
    <property type="match status" value="1"/>
</dbReference>
<dbReference type="STRING" id="1408189.CLAC_10255"/>
<feature type="domain" description="PBP" evidence="6">
    <location>
        <begin position="38"/>
        <end position="333"/>
    </location>
</feature>
<evidence type="ECO:0000256" key="4">
    <source>
        <dbReference type="PIRNR" id="PIRNR002756"/>
    </source>
</evidence>
<organism evidence="7 8">
    <name type="scientific">Corynebacterium lactis RW2-5</name>
    <dbReference type="NCBI Taxonomy" id="1408189"/>
    <lineage>
        <taxon>Bacteria</taxon>
        <taxon>Bacillati</taxon>
        <taxon>Actinomycetota</taxon>
        <taxon>Actinomycetes</taxon>
        <taxon>Mycobacteriales</taxon>
        <taxon>Corynebacteriaceae</taxon>
        <taxon>Corynebacterium</taxon>
    </lineage>
</organism>